<dbReference type="STRING" id="1121301.SAMN02745912_00772"/>
<reference evidence="1 2" key="1">
    <citation type="submission" date="2016-11" db="EMBL/GenBank/DDBJ databases">
        <authorList>
            <person name="Jaros S."/>
            <person name="Januszkiewicz K."/>
            <person name="Wedrychowicz H."/>
        </authorList>
    </citation>
    <scope>NUCLEOTIDE SEQUENCE [LARGE SCALE GENOMIC DNA]</scope>
    <source>
        <strain evidence="1 2">DSM 15212</strain>
    </source>
</reference>
<proteinExistence type="predicted"/>
<evidence type="ECO:0000313" key="2">
    <source>
        <dbReference type="Proteomes" id="UP000184465"/>
    </source>
</evidence>
<evidence type="ECO:0000313" key="1">
    <source>
        <dbReference type="EMBL" id="SHJ69994.1"/>
    </source>
</evidence>
<name>A0A1M6LFL4_PARC5</name>
<dbReference type="RefSeq" id="WP_165613020.1">
    <property type="nucleotide sequence ID" value="NZ_FRAG01000006.1"/>
</dbReference>
<dbReference type="EMBL" id="FRAG01000006">
    <property type="protein sequence ID" value="SHJ69994.1"/>
    <property type="molecule type" value="Genomic_DNA"/>
</dbReference>
<dbReference type="Proteomes" id="UP000184465">
    <property type="component" value="Unassembled WGS sequence"/>
</dbReference>
<keyword evidence="2" id="KW-1185">Reference proteome</keyword>
<gene>
    <name evidence="1" type="ORF">SAMN02745912_00772</name>
</gene>
<sequence length="57" mass="6851">MRINESRRVEKMIDEYFSPQYISLSNSRELSNIKNIEKNCMFEGNVKKCRRGDSIEY</sequence>
<accession>A0A1M6LFL4</accession>
<protein>
    <submittedName>
        <fullName evidence="1">Uncharacterized protein</fullName>
    </submittedName>
</protein>
<dbReference type="AlphaFoldDB" id="A0A1M6LFL4"/>
<organism evidence="1 2">
    <name type="scientific">Paramaledivibacter caminithermalis (strain DSM 15212 / CIP 107654 / DViRD3)</name>
    <name type="common">Clostridium caminithermale</name>
    <dbReference type="NCBI Taxonomy" id="1121301"/>
    <lineage>
        <taxon>Bacteria</taxon>
        <taxon>Bacillati</taxon>
        <taxon>Bacillota</taxon>
        <taxon>Clostridia</taxon>
        <taxon>Peptostreptococcales</taxon>
        <taxon>Caminicellaceae</taxon>
        <taxon>Paramaledivibacter</taxon>
    </lineage>
</organism>